<evidence type="ECO:0000313" key="14">
    <source>
        <dbReference type="EMBL" id="PJB82511.1"/>
    </source>
</evidence>
<evidence type="ECO:0000256" key="7">
    <source>
        <dbReference type="ARBA" id="ARBA00023157"/>
    </source>
</evidence>
<comment type="catalytic activity">
    <reaction evidence="11">
        <text>a hydroperoxide + [thioredoxin]-dithiol = an alcohol + [thioredoxin]-disulfide + H2O</text>
        <dbReference type="Rhea" id="RHEA:62620"/>
        <dbReference type="Rhea" id="RHEA-COMP:10698"/>
        <dbReference type="Rhea" id="RHEA-COMP:10700"/>
        <dbReference type="ChEBI" id="CHEBI:15377"/>
        <dbReference type="ChEBI" id="CHEBI:29950"/>
        <dbReference type="ChEBI" id="CHEBI:30879"/>
        <dbReference type="ChEBI" id="CHEBI:35924"/>
        <dbReference type="ChEBI" id="CHEBI:50058"/>
        <dbReference type="EC" id="1.11.1.24"/>
    </reaction>
</comment>
<evidence type="ECO:0000256" key="12">
    <source>
        <dbReference type="PIRSR" id="PIRSR000239-1"/>
    </source>
</evidence>
<dbReference type="PANTHER" id="PTHR42801">
    <property type="entry name" value="THIOREDOXIN-DEPENDENT PEROXIDE REDUCTASE"/>
    <property type="match status" value="1"/>
</dbReference>
<evidence type="ECO:0000256" key="1">
    <source>
        <dbReference type="ARBA" id="ARBA00003330"/>
    </source>
</evidence>
<evidence type="ECO:0000256" key="11">
    <source>
        <dbReference type="ARBA" id="ARBA00049091"/>
    </source>
</evidence>
<gene>
    <name evidence="14" type="ORF">CO088_03310</name>
</gene>
<comment type="similarity">
    <text evidence="10">Belongs to the peroxiredoxin family. BCP/PrxQ subfamily.</text>
</comment>
<dbReference type="GO" id="GO:0008379">
    <property type="term" value="F:thioredoxin peroxidase activity"/>
    <property type="evidence" value="ECO:0007669"/>
    <property type="project" value="TreeGrafter"/>
</dbReference>
<evidence type="ECO:0000259" key="13">
    <source>
        <dbReference type="PROSITE" id="PS51352"/>
    </source>
</evidence>
<dbReference type="EMBL" id="PFTM01000057">
    <property type="protein sequence ID" value="PJB82511.1"/>
    <property type="molecule type" value="Genomic_DNA"/>
</dbReference>
<dbReference type="FunFam" id="3.40.30.10:FF:000007">
    <property type="entry name" value="Thioredoxin-dependent thiol peroxidase"/>
    <property type="match status" value="1"/>
</dbReference>
<dbReference type="PROSITE" id="PS51352">
    <property type="entry name" value="THIOREDOXIN_2"/>
    <property type="match status" value="1"/>
</dbReference>
<evidence type="ECO:0000256" key="5">
    <source>
        <dbReference type="ARBA" id="ARBA00022862"/>
    </source>
</evidence>
<accession>A0A2M8D6H4</accession>
<dbReference type="Pfam" id="PF00578">
    <property type="entry name" value="AhpC-TSA"/>
    <property type="match status" value="1"/>
</dbReference>
<reference evidence="15" key="1">
    <citation type="submission" date="2017-09" db="EMBL/GenBank/DDBJ databases">
        <title>Depth-based differentiation of microbial function through sediment-hosted aquifers and enrichment of novel symbionts in the deep terrestrial subsurface.</title>
        <authorList>
            <person name="Probst A.J."/>
            <person name="Ladd B."/>
            <person name="Jarett J.K."/>
            <person name="Geller-Mcgrath D.E."/>
            <person name="Sieber C.M.K."/>
            <person name="Emerson J.B."/>
            <person name="Anantharaman K."/>
            <person name="Thomas B.C."/>
            <person name="Malmstrom R."/>
            <person name="Stieglmeier M."/>
            <person name="Klingl A."/>
            <person name="Woyke T."/>
            <person name="Ryan C.M."/>
            <person name="Banfield J.F."/>
        </authorList>
    </citation>
    <scope>NUCLEOTIDE SEQUENCE [LARGE SCALE GENOMIC DNA]</scope>
</reference>
<sequence>MTNEKILKKAPEFELSDHNGVIHRLSDYRGKMVLLYFYPKDMTPGCMVEAIEFQKVGKELEKLGVRLLGVSADSAVSHQKFCKKNSLDFPLLVDEDRKIADRYGVLVEKSMFGKKYMGVRRDSFLIGKDGTILKHYKKVKPATHPGDVLADVKDFASEF</sequence>
<comment type="function">
    <text evidence="1">Thiol-specific peroxidase that catalyzes the reduction of hydrogen peroxide and organic hydroperoxides to water and alcohols, respectively. Plays a role in cell protection against oxidative stress by detoxifying peroxides and as sensor of hydrogen peroxide-mediated signaling events.</text>
</comment>
<keyword evidence="5" id="KW-0049">Antioxidant</keyword>
<dbReference type="InterPro" id="IPR036249">
    <property type="entry name" value="Thioredoxin-like_sf"/>
</dbReference>
<dbReference type="GO" id="GO:0034599">
    <property type="term" value="P:cellular response to oxidative stress"/>
    <property type="evidence" value="ECO:0007669"/>
    <property type="project" value="TreeGrafter"/>
</dbReference>
<feature type="active site" description="Cysteine sulfenic acid (-SOH) intermediate; for peroxidase activity" evidence="12">
    <location>
        <position position="46"/>
    </location>
</feature>
<evidence type="ECO:0000256" key="8">
    <source>
        <dbReference type="ARBA" id="ARBA00023284"/>
    </source>
</evidence>
<evidence type="ECO:0000313" key="15">
    <source>
        <dbReference type="Proteomes" id="UP000229236"/>
    </source>
</evidence>
<evidence type="ECO:0000256" key="10">
    <source>
        <dbReference type="ARBA" id="ARBA00038489"/>
    </source>
</evidence>
<name>A0A2M8D6H4_9BACT</name>
<keyword evidence="6" id="KW-0560">Oxidoreductase</keyword>
<evidence type="ECO:0000256" key="6">
    <source>
        <dbReference type="ARBA" id="ARBA00023002"/>
    </source>
</evidence>
<evidence type="ECO:0000256" key="4">
    <source>
        <dbReference type="ARBA" id="ARBA00022559"/>
    </source>
</evidence>
<keyword evidence="7" id="KW-1015">Disulfide bond</keyword>
<comment type="caution">
    <text evidence="14">The sequence shown here is derived from an EMBL/GenBank/DDBJ whole genome shotgun (WGS) entry which is preliminary data.</text>
</comment>
<dbReference type="InterPro" id="IPR024706">
    <property type="entry name" value="Peroxiredoxin_AhpC-typ"/>
</dbReference>
<comment type="subunit">
    <text evidence="2">Monomer.</text>
</comment>
<dbReference type="SUPFAM" id="SSF52833">
    <property type="entry name" value="Thioredoxin-like"/>
    <property type="match status" value="1"/>
</dbReference>
<dbReference type="EC" id="1.11.1.24" evidence="3"/>
<protein>
    <recommendedName>
        <fullName evidence="3">thioredoxin-dependent peroxiredoxin</fullName>
        <ecNumber evidence="3">1.11.1.24</ecNumber>
    </recommendedName>
    <alternativeName>
        <fullName evidence="9">Thioredoxin peroxidase</fullName>
    </alternativeName>
</protein>
<evidence type="ECO:0000256" key="9">
    <source>
        <dbReference type="ARBA" id="ARBA00032824"/>
    </source>
</evidence>
<evidence type="ECO:0000256" key="3">
    <source>
        <dbReference type="ARBA" id="ARBA00013017"/>
    </source>
</evidence>
<proteinExistence type="inferred from homology"/>
<dbReference type="PIRSF" id="PIRSF000239">
    <property type="entry name" value="AHPC"/>
    <property type="match status" value="1"/>
</dbReference>
<evidence type="ECO:0000256" key="2">
    <source>
        <dbReference type="ARBA" id="ARBA00011245"/>
    </source>
</evidence>
<dbReference type="InterPro" id="IPR050924">
    <property type="entry name" value="Peroxiredoxin_BCP/PrxQ"/>
</dbReference>
<dbReference type="NCBIfam" id="NF006960">
    <property type="entry name" value="PRK09437.1"/>
    <property type="match status" value="1"/>
</dbReference>
<keyword evidence="4 14" id="KW-0575">Peroxidase</keyword>
<dbReference type="InterPro" id="IPR000866">
    <property type="entry name" value="AhpC/TSA"/>
</dbReference>
<dbReference type="CDD" id="cd03017">
    <property type="entry name" value="PRX_BCP"/>
    <property type="match status" value="1"/>
</dbReference>
<dbReference type="Gene3D" id="3.40.30.10">
    <property type="entry name" value="Glutaredoxin"/>
    <property type="match status" value="1"/>
</dbReference>
<dbReference type="GO" id="GO:0005737">
    <property type="term" value="C:cytoplasm"/>
    <property type="evidence" value="ECO:0007669"/>
    <property type="project" value="TreeGrafter"/>
</dbReference>
<dbReference type="GO" id="GO:0045454">
    <property type="term" value="P:cell redox homeostasis"/>
    <property type="evidence" value="ECO:0007669"/>
    <property type="project" value="TreeGrafter"/>
</dbReference>
<dbReference type="PANTHER" id="PTHR42801:SF4">
    <property type="entry name" value="AHPC_TSA FAMILY PROTEIN"/>
    <property type="match status" value="1"/>
</dbReference>
<dbReference type="Proteomes" id="UP000229236">
    <property type="component" value="Unassembled WGS sequence"/>
</dbReference>
<organism evidence="14 15">
    <name type="scientific">Candidatus Yonathbacteria bacterium CG_4_9_14_0_8_um_filter_46_47</name>
    <dbReference type="NCBI Taxonomy" id="1975106"/>
    <lineage>
        <taxon>Bacteria</taxon>
        <taxon>Candidatus Yonathiibacteriota</taxon>
    </lineage>
</organism>
<keyword evidence="8" id="KW-0676">Redox-active center</keyword>
<dbReference type="AlphaFoldDB" id="A0A2M8D6H4"/>
<dbReference type="InterPro" id="IPR013766">
    <property type="entry name" value="Thioredoxin_domain"/>
</dbReference>
<feature type="domain" description="Thioredoxin" evidence="13">
    <location>
        <begin position="4"/>
        <end position="159"/>
    </location>
</feature>